<sequence length="815" mass="87801">MYRARAPRYPFDALRILILTVCLAMLVFAPGAMAQQEKSTADGMQTSSEPLPLSKLADLIENDESRAQLIQELRDAAAQQQTGDKSATAANQAPVPEAAPEKGEDQALESAPPADASQATVEQAAASKERVSFARRFAQSTSDWAETIGTRLAVTWGMITTINEDSGPGPEFDSTAFFNAVITFALVAVSTIAAFFILRLLAATLFSAIGRFAQKAETGVGVIIRRGTAIIAAIIVDVAVVLLAGGAGYLAGLYAFGEAGSMGTRESLFINAFVLIELTKVVIRAIFAARYENLRLLNIPSSIAGWWSIRLRWFVGIIGYATLVLVPIINAQLSFFMGAIFSFLVMGGSYIYALAVIFKNRRLFSERLNQSANNASVGFFSILFRIMSKLWILLAIAYFTTLFISSQVDPTDALPFMISATLQTLLAAAIGFGISGLLSKAIGKRMTFSEGVREKLPMLEARVNSYVPTALKVIRVLILAIVALVVANAWHVFNLGEWLASDAGLTVVSVTTRVLIVLAAAALLWLISASVIEHRLNPNTGRGKPTARQETLLELFRNALAILILTMTLMIALSQIGVDIGPLIAGAGVLGLAIGFGAQSLVKDIITGVFIQLENAMNTGDVVTVGGITGTAERLTIRSVSIRDIDGAYHIVPFSSATVVSNYMRDWAYFRTEYGIAYREDIDNAIYYLREAFAELKTDPVAGGNILEDMTVPGVTALADSSVNIRIMIKTKPGTQWGVGRAFNRLVKYHFDRAGIEIPFPHSTVYFGEDREGHAPAANLRVIDASADESDQAKALKQRRRGDDSAPSETGDAPG</sequence>
<evidence type="ECO:0000259" key="13">
    <source>
        <dbReference type="Pfam" id="PF25392"/>
    </source>
</evidence>
<name>A0ABV7ER52_9GAMM</name>
<dbReference type="InterPro" id="IPR023408">
    <property type="entry name" value="MscS_beta-dom_sf"/>
</dbReference>
<dbReference type="PANTHER" id="PTHR30460">
    <property type="entry name" value="MODERATE CONDUCTANCE MECHANOSENSITIVE CHANNEL YBIO"/>
    <property type="match status" value="1"/>
</dbReference>
<dbReference type="Proteomes" id="UP001595462">
    <property type="component" value="Unassembled WGS sequence"/>
</dbReference>
<organism evidence="14 15">
    <name type="scientific">Salinisphaera aquimarina</name>
    <dbReference type="NCBI Taxonomy" id="2094031"/>
    <lineage>
        <taxon>Bacteria</taxon>
        <taxon>Pseudomonadati</taxon>
        <taxon>Pseudomonadota</taxon>
        <taxon>Gammaproteobacteria</taxon>
        <taxon>Salinisphaerales</taxon>
        <taxon>Salinisphaeraceae</taxon>
        <taxon>Salinisphaera</taxon>
    </lineage>
</organism>
<feature type="transmembrane region" description="Helical" evidence="8">
    <location>
        <begin position="230"/>
        <end position="256"/>
    </location>
</feature>
<evidence type="ECO:0000256" key="4">
    <source>
        <dbReference type="ARBA" id="ARBA00022692"/>
    </source>
</evidence>
<dbReference type="InterPro" id="IPR011066">
    <property type="entry name" value="MscS_channel_C_sf"/>
</dbReference>
<dbReference type="Gene3D" id="2.30.30.60">
    <property type="match status" value="1"/>
</dbReference>
<feature type="transmembrane region" description="Helical" evidence="8">
    <location>
        <begin position="416"/>
        <end position="438"/>
    </location>
</feature>
<feature type="transmembrane region" description="Helical" evidence="8">
    <location>
        <begin position="379"/>
        <end position="404"/>
    </location>
</feature>
<evidence type="ECO:0000256" key="6">
    <source>
        <dbReference type="ARBA" id="ARBA00023136"/>
    </source>
</evidence>
<evidence type="ECO:0000256" key="5">
    <source>
        <dbReference type="ARBA" id="ARBA00022989"/>
    </source>
</evidence>
<dbReference type="EMBL" id="JBHRSS010000007">
    <property type="protein sequence ID" value="MFC3105184.1"/>
    <property type="molecule type" value="Genomic_DNA"/>
</dbReference>
<dbReference type="Gene3D" id="1.10.287.1260">
    <property type="match status" value="1"/>
</dbReference>
<feature type="transmembrane region" description="Helical" evidence="8">
    <location>
        <begin position="268"/>
        <end position="291"/>
    </location>
</feature>
<feature type="transmembrane region" description="Helical" evidence="8">
    <location>
        <begin position="473"/>
        <end position="493"/>
    </location>
</feature>
<dbReference type="RefSeq" id="WP_380690744.1">
    <property type="nucleotide sequence ID" value="NZ_JBHRSS010000007.1"/>
</dbReference>
<feature type="domain" description="Mechanosensitive ion channel MscS C-terminal" evidence="11">
    <location>
        <begin position="672"/>
        <end position="758"/>
    </location>
</feature>
<feature type="transmembrane region" description="Helical" evidence="8">
    <location>
        <begin position="311"/>
        <end position="329"/>
    </location>
</feature>
<evidence type="ECO:0000259" key="11">
    <source>
        <dbReference type="Pfam" id="PF21082"/>
    </source>
</evidence>
<keyword evidence="5 8" id="KW-1133">Transmembrane helix</keyword>
<feature type="compositionally biased region" description="Polar residues" evidence="7">
    <location>
        <begin position="78"/>
        <end position="91"/>
    </location>
</feature>
<dbReference type="InterPro" id="IPR045276">
    <property type="entry name" value="YbiO_bact"/>
</dbReference>
<evidence type="ECO:0000259" key="10">
    <source>
        <dbReference type="Pfam" id="PF00924"/>
    </source>
</evidence>
<evidence type="ECO:0000256" key="7">
    <source>
        <dbReference type="SAM" id="MobiDB-lite"/>
    </source>
</evidence>
<gene>
    <name evidence="14" type="ORF">ACFOSU_14980</name>
</gene>
<evidence type="ECO:0000256" key="1">
    <source>
        <dbReference type="ARBA" id="ARBA00004651"/>
    </source>
</evidence>
<feature type="region of interest" description="Disordered" evidence="7">
    <location>
        <begin position="784"/>
        <end position="815"/>
    </location>
</feature>
<dbReference type="Gene3D" id="3.30.70.100">
    <property type="match status" value="1"/>
</dbReference>
<dbReference type="SUPFAM" id="SSF82861">
    <property type="entry name" value="Mechanosensitive channel protein MscS (YggB), transmembrane region"/>
    <property type="match status" value="1"/>
</dbReference>
<evidence type="ECO:0000313" key="15">
    <source>
        <dbReference type="Proteomes" id="UP001595462"/>
    </source>
</evidence>
<keyword evidence="4 8" id="KW-0812">Transmembrane</keyword>
<feature type="transmembrane region" description="Helical" evidence="8">
    <location>
        <begin position="583"/>
        <end position="602"/>
    </location>
</feature>
<keyword evidence="9" id="KW-0732">Signal</keyword>
<accession>A0ABV7ER52</accession>
<protein>
    <submittedName>
        <fullName evidence="14">Mechanosensitive ion channel domain-containing protein</fullName>
    </submittedName>
</protein>
<dbReference type="InterPro" id="IPR006685">
    <property type="entry name" value="MscS_channel_2nd"/>
</dbReference>
<feature type="chain" id="PRO_5045297489" evidence="9">
    <location>
        <begin position="35"/>
        <end position="815"/>
    </location>
</feature>
<reference evidence="15" key="1">
    <citation type="journal article" date="2019" name="Int. J. Syst. Evol. Microbiol.">
        <title>The Global Catalogue of Microorganisms (GCM) 10K type strain sequencing project: providing services to taxonomists for standard genome sequencing and annotation.</title>
        <authorList>
            <consortium name="The Broad Institute Genomics Platform"/>
            <consortium name="The Broad Institute Genome Sequencing Center for Infectious Disease"/>
            <person name="Wu L."/>
            <person name="Ma J."/>
        </authorList>
    </citation>
    <scope>NUCLEOTIDE SEQUENCE [LARGE SCALE GENOMIC DNA]</scope>
    <source>
        <strain evidence="15">KCTC 52640</strain>
    </source>
</reference>
<evidence type="ECO:0000256" key="3">
    <source>
        <dbReference type="ARBA" id="ARBA00022475"/>
    </source>
</evidence>
<evidence type="ECO:0000313" key="14">
    <source>
        <dbReference type="EMBL" id="MFC3105184.1"/>
    </source>
</evidence>
<feature type="signal peptide" evidence="9">
    <location>
        <begin position="1"/>
        <end position="34"/>
    </location>
</feature>
<dbReference type="Pfam" id="PF25392">
    <property type="entry name" value="MS_channel_TM1"/>
    <property type="match status" value="1"/>
</dbReference>
<dbReference type="InterPro" id="IPR011014">
    <property type="entry name" value="MscS_channel_TM-2"/>
</dbReference>
<dbReference type="Pfam" id="PF21088">
    <property type="entry name" value="MS_channel_1st"/>
    <property type="match status" value="1"/>
</dbReference>
<keyword evidence="6 8" id="KW-0472">Membrane</keyword>
<proteinExistence type="inferred from homology"/>
<feature type="transmembrane region" description="Helical" evidence="8">
    <location>
        <begin position="513"/>
        <end position="534"/>
    </location>
</feature>
<keyword evidence="3" id="KW-1003">Cell membrane</keyword>
<comment type="similarity">
    <text evidence="2">Belongs to the MscS (TC 1.A.23) family.</text>
</comment>
<feature type="domain" description="Mechanosensitive ion channel MscS" evidence="10">
    <location>
        <begin position="601"/>
        <end position="664"/>
    </location>
</feature>
<feature type="domain" description="Moderate conductance mechanosensitive channel YbiO-like transmembrane helix 1" evidence="13">
    <location>
        <begin position="420"/>
        <end position="498"/>
    </location>
</feature>
<dbReference type="InterPro" id="IPR049142">
    <property type="entry name" value="MS_channel_1st"/>
</dbReference>
<dbReference type="Pfam" id="PF00924">
    <property type="entry name" value="MS_channel_2nd"/>
    <property type="match status" value="1"/>
</dbReference>
<dbReference type="Pfam" id="PF21082">
    <property type="entry name" value="MS_channel_3rd"/>
    <property type="match status" value="1"/>
</dbReference>
<dbReference type="InterPro" id="IPR010920">
    <property type="entry name" value="LSM_dom_sf"/>
</dbReference>
<dbReference type="SUPFAM" id="SSF82689">
    <property type="entry name" value="Mechanosensitive channel protein MscS (YggB), C-terminal domain"/>
    <property type="match status" value="1"/>
</dbReference>
<comment type="caution">
    <text evidence="14">The sequence shown here is derived from an EMBL/GenBank/DDBJ whole genome shotgun (WGS) entry which is preliminary data.</text>
</comment>
<evidence type="ECO:0000256" key="2">
    <source>
        <dbReference type="ARBA" id="ARBA00008017"/>
    </source>
</evidence>
<feature type="transmembrane region" description="Helical" evidence="8">
    <location>
        <begin position="335"/>
        <end position="358"/>
    </location>
</feature>
<evidence type="ECO:0000256" key="9">
    <source>
        <dbReference type="SAM" id="SignalP"/>
    </source>
</evidence>
<dbReference type="SUPFAM" id="SSF50182">
    <property type="entry name" value="Sm-like ribonucleoproteins"/>
    <property type="match status" value="1"/>
</dbReference>
<comment type="subcellular location">
    <subcellularLocation>
        <location evidence="1">Cell membrane</location>
        <topology evidence="1">Multi-pass membrane protein</topology>
    </subcellularLocation>
</comment>
<evidence type="ECO:0000259" key="12">
    <source>
        <dbReference type="Pfam" id="PF21088"/>
    </source>
</evidence>
<dbReference type="PANTHER" id="PTHR30460:SF0">
    <property type="entry name" value="MODERATE CONDUCTANCE MECHANOSENSITIVE CHANNEL YBIO"/>
    <property type="match status" value="1"/>
</dbReference>
<dbReference type="InterPro" id="IPR057485">
    <property type="entry name" value="YbiO-like_TM1"/>
</dbReference>
<feature type="transmembrane region" description="Helical" evidence="8">
    <location>
        <begin position="176"/>
        <end position="209"/>
    </location>
</feature>
<keyword evidence="15" id="KW-1185">Reference proteome</keyword>
<dbReference type="InterPro" id="IPR049278">
    <property type="entry name" value="MS_channel_C"/>
</dbReference>
<feature type="domain" description="Mechanosensitive ion channel transmembrane helices 2/3" evidence="12">
    <location>
        <begin position="559"/>
        <end position="599"/>
    </location>
</feature>
<feature type="region of interest" description="Disordered" evidence="7">
    <location>
        <begin position="75"/>
        <end position="122"/>
    </location>
</feature>
<evidence type="ECO:0000256" key="8">
    <source>
        <dbReference type="SAM" id="Phobius"/>
    </source>
</evidence>
<feature type="transmembrane region" description="Helical" evidence="8">
    <location>
        <begin position="555"/>
        <end position="577"/>
    </location>
</feature>